<comment type="caution">
    <text evidence="4">The sequence shown here is derived from an EMBL/GenBank/DDBJ whole genome shotgun (WGS) entry which is preliminary data.</text>
</comment>
<organism evidence="4 5">
    <name type="scientific">Microctonus aethiopoides</name>
    <dbReference type="NCBI Taxonomy" id="144406"/>
    <lineage>
        <taxon>Eukaryota</taxon>
        <taxon>Metazoa</taxon>
        <taxon>Ecdysozoa</taxon>
        <taxon>Arthropoda</taxon>
        <taxon>Hexapoda</taxon>
        <taxon>Insecta</taxon>
        <taxon>Pterygota</taxon>
        <taxon>Neoptera</taxon>
        <taxon>Endopterygota</taxon>
        <taxon>Hymenoptera</taxon>
        <taxon>Apocrita</taxon>
        <taxon>Ichneumonoidea</taxon>
        <taxon>Braconidae</taxon>
        <taxon>Euphorinae</taxon>
        <taxon>Microctonus</taxon>
    </lineage>
</organism>
<dbReference type="GO" id="GO:0003677">
    <property type="term" value="F:DNA binding"/>
    <property type="evidence" value="ECO:0007669"/>
    <property type="project" value="InterPro"/>
</dbReference>
<dbReference type="AlphaFoldDB" id="A0AA39KQX3"/>
<reference evidence="4" key="1">
    <citation type="journal article" date="2023" name="bioRxiv">
        <title>Scaffold-level genome assemblies of two parasitoid biocontrol wasps reveal the parthenogenesis mechanism and an associated novel virus.</title>
        <authorList>
            <person name="Inwood S."/>
            <person name="Skelly J."/>
            <person name="Guhlin J."/>
            <person name="Harrop T."/>
            <person name="Goldson S."/>
            <person name="Dearden P."/>
        </authorList>
    </citation>
    <scope>NUCLEOTIDE SEQUENCE</scope>
    <source>
        <strain evidence="4">Irish</strain>
        <tissue evidence="4">Whole body</tissue>
    </source>
</reference>
<proteinExistence type="predicted"/>
<evidence type="ECO:0000256" key="1">
    <source>
        <dbReference type="PROSITE-ProRule" id="PRU00371"/>
    </source>
</evidence>
<evidence type="ECO:0000256" key="2">
    <source>
        <dbReference type="SAM" id="MobiDB-lite"/>
    </source>
</evidence>
<evidence type="ECO:0000259" key="3">
    <source>
        <dbReference type="PROSITE" id="PS51031"/>
    </source>
</evidence>
<feature type="region of interest" description="Disordered" evidence="2">
    <location>
        <begin position="71"/>
        <end position="98"/>
    </location>
</feature>
<feature type="compositionally biased region" description="Low complexity" evidence="2">
    <location>
        <begin position="240"/>
        <end position="260"/>
    </location>
</feature>
<gene>
    <name evidence="4" type="ORF">PV328_008412</name>
</gene>
<keyword evidence="1" id="KW-0539">Nucleus</keyword>
<dbReference type="Proteomes" id="UP001168990">
    <property type="component" value="Unassembled WGS sequence"/>
</dbReference>
<dbReference type="PROSITE" id="PS51031">
    <property type="entry name" value="BESS"/>
    <property type="match status" value="1"/>
</dbReference>
<reference evidence="4" key="2">
    <citation type="submission" date="2023-03" db="EMBL/GenBank/DDBJ databases">
        <authorList>
            <person name="Inwood S.N."/>
            <person name="Skelly J.G."/>
            <person name="Guhlin J."/>
            <person name="Harrop T.W.R."/>
            <person name="Goldson S.G."/>
            <person name="Dearden P.K."/>
        </authorList>
    </citation>
    <scope>NUCLEOTIDE SEQUENCE</scope>
    <source>
        <strain evidence="4">Irish</strain>
        <tissue evidence="4">Whole body</tissue>
    </source>
</reference>
<feature type="compositionally biased region" description="Low complexity" evidence="2">
    <location>
        <begin position="218"/>
        <end position="232"/>
    </location>
</feature>
<evidence type="ECO:0000313" key="5">
    <source>
        <dbReference type="Proteomes" id="UP001168990"/>
    </source>
</evidence>
<feature type="domain" description="BESS" evidence="3">
    <location>
        <begin position="126"/>
        <end position="165"/>
    </location>
</feature>
<name>A0AA39KQX3_9HYME</name>
<feature type="region of interest" description="Disordered" evidence="2">
    <location>
        <begin position="218"/>
        <end position="273"/>
    </location>
</feature>
<dbReference type="InterPro" id="IPR004210">
    <property type="entry name" value="BESS_motif"/>
</dbReference>
<keyword evidence="5" id="KW-1185">Reference proteome</keyword>
<dbReference type="GO" id="GO:0005634">
    <property type="term" value="C:nucleus"/>
    <property type="evidence" value="ECO:0007669"/>
    <property type="project" value="UniProtKB-SubCell"/>
</dbReference>
<protein>
    <recommendedName>
        <fullName evidence="3">BESS domain-containing protein</fullName>
    </recommendedName>
</protein>
<evidence type="ECO:0000313" key="4">
    <source>
        <dbReference type="EMBL" id="KAK0170575.1"/>
    </source>
</evidence>
<comment type="subcellular location">
    <subcellularLocation>
        <location evidence="1">Nucleus</location>
    </subcellularLocation>
</comment>
<sequence length="273" mass="30702">MAKWRAIRDNYIRSLKKQAEFSKSGSAAKKFKVYVYADQLGFLNKGRELRPTEASFENANEEAQDTIRTFEGEQGTDDVTKRDVTQQPTPPSSAINAAQKKTKKLDVERALINFMESHKVVKEPLVDEDLAFFHSLLPSLKTLDFEQKFTFRMETMQLLRSLKNSPTHANFTHSNINPPSNSSTYIHQTTNSSLSIHTFMPPPTPIYSNPTSSICVRPPSTSPYSHSSSHSSYPDHDSRPVSALSMYSSSSQHSPQLPGSDNAISQPFQYDHL</sequence>
<dbReference type="EMBL" id="JAQQBS010000003">
    <property type="protein sequence ID" value="KAK0170575.1"/>
    <property type="molecule type" value="Genomic_DNA"/>
</dbReference>
<feature type="compositionally biased region" description="Polar residues" evidence="2">
    <location>
        <begin position="262"/>
        <end position="273"/>
    </location>
</feature>
<accession>A0AA39KQX3</accession>
<dbReference type="Pfam" id="PF02944">
    <property type="entry name" value="BESS"/>
    <property type="match status" value="1"/>
</dbReference>